<evidence type="ECO:0000313" key="3">
    <source>
        <dbReference type="EMBL" id="ODM97439.1"/>
    </source>
</evidence>
<organism evidence="3 4">
    <name type="scientific">Orchesella cincta</name>
    <name type="common">Springtail</name>
    <name type="synonym">Podura cincta</name>
    <dbReference type="NCBI Taxonomy" id="48709"/>
    <lineage>
        <taxon>Eukaryota</taxon>
        <taxon>Metazoa</taxon>
        <taxon>Ecdysozoa</taxon>
        <taxon>Arthropoda</taxon>
        <taxon>Hexapoda</taxon>
        <taxon>Collembola</taxon>
        <taxon>Entomobryomorpha</taxon>
        <taxon>Entomobryoidea</taxon>
        <taxon>Orchesellidae</taxon>
        <taxon>Orchesellinae</taxon>
        <taxon>Orchesella</taxon>
    </lineage>
</organism>
<accession>A0A1D2MWJ9</accession>
<evidence type="ECO:0000256" key="1">
    <source>
        <dbReference type="SAM" id="MobiDB-lite"/>
    </source>
</evidence>
<dbReference type="OrthoDB" id="10641146at2759"/>
<feature type="compositionally biased region" description="Gly residues" evidence="1">
    <location>
        <begin position="112"/>
        <end position="125"/>
    </location>
</feature>
<keyword evidence="2" id="KW-0472">Membrane</keyword>
<sequence>MKLSNNFSFKLVIAIIVVFYNYSVLVSAVPQWVWNPDANSVPPSGGNNIIFGSQTSAADSTKDKAATIKIVDTQARLFPSIVSAISNSINGNNNNNNNNNGGSGGSVTNPFPGGGSGGSGGGGGNSCNPPNSGACIGSQIAQVAIENGINAGSAVAQNPSVGGIFGSILQNIFGGASTLPAGIGGSGSGGNKDPGSGSGGTCDGGRTNCCVATRGSRTIFPDEGGNRGSSSTKSVTRSQIRRALFKNIVRGSGSLIDDTIDLVLHPFLTKEDQLKVATRVLSDD</sequence>
<gene>
    <name evidence="3" type="ORF">Ocin01_09238</name>
</gene>
<evidence type="ECO:0000313" key="4">
    <source>
        <dbReference type="Proteomes" id="UP000094527"/>
    </source>
</evidence>
<reference evidence="3 4" key="1">
    <citation type="journal article" date="2016" name="Genome Biol. Evol.">
        <title>Gene Family Evolution Reflects Adaptation to Soil Environmental Stressors in the Genome of the Collembolan Orchesella cincta.</title>
        <authorList>
            <person name="Faddeeva-Vakhrusheva A."/>
            <person name="Derks M.F."/>
            <person name="Anvar S.Y."/>
            <person name="Agamennone V."/>
            <person name="Suring W."/>
            <person name="Smit S."/>
            <person name="van Straalen N.M."/>
            <person name="Roelofs D."/>
        </authorList>
    </citation>
    <scope>NUCLEOTIDE SEQUENCE [LARGE SCALE GENOMIC DNA]</scope>
    <source>
        <tissue evidence="3">Mixed pool</tissue>
    </source>
</reference>
<proteinExistence type="predicted"/>
<comment type="caution">
    <text evidence="3">The sequence shown here is derived from an EMBL/GenBank/DDBJ whole genome shotgun (WGS) entry which is preliminary data.</text>
</comment>
<evidence type="ECO:0000256" key="2">
    <source>
        <dbReference type="SAM" id="Phobius"/>
    </source>
</evidence>
<feature type="transmembrane region" description="Helical" evidence="2">
    <location>
        <begin position="12"/>
        <end position="34"/>
    </location>
</feature>
<dbReference type="Proteomes" id="UP000094527">
    <property type="component" value="Unassembled WGS sequence"/>
</dbReference>
<dbReference type="OMA" id="TIFPDEG"/>
<feature type="region of interest" description="Disordered" evidence="1">
    <location>
        <begin position="95"/>
        <end position="125"/>
    </location>
</feature>
<keyword evidence="2" id="KW-1133">Transmembrane helix</keyword>
<dbReference type="EMBL" id="LJIJ01000442">
    <property type="protein sequence ID" value="ODM97439.1"/>
    <property type="molecule type" value="Genomic_DNA"/>
</dbReference>
<keyword evidence="4" id="KW-1185">Reference proteome</keyword>
<keyword evidence="2" id="KW-0812">Transmembrane</keyword>
<dbReference type="AlphaFoldDB" id="A0A1D2MWJ9"/>
<name>A0A1D2MWJ9_ORCCI</name>
<protein>
    <submittedName>
        <fullName evidence="3">Uncharacterized protein</fullName>
    </submittedName>
</protein>